<dbReference type="SMART" id="SM00409">
    <property type="entry name" value="IG"/>
    <property type="match status" value="5"/>
</dbReference>
<comment type="caution">
    <text evidence="4">The sequence shown here is derived from an EMBL/GenBank/DDBJ whole genome shotgun (WGS) entry which is preliminary data.</text>
</comment>
<dbReference type="Pfam" id="PF19408">
    <property type="entry name" value="PKD_6"/>
    <property type="match status" value="3"/>
</dbReference>
<dbReference type="Pfam" id="PF19406">
    <property type="entry name" value="PKD_5"/>
    <property type="match status" value="7"/>
</dbReference>
<dbReference type="SUPFAM" id="SSF49299">
    <property type="entry name" value="PKD domain"/>
    <property type="match status" value="2"/>
</dbReference>
<feature type="domain" description="HYR" evidence="2">
    <location>
        <begin position="5644"/>
        <end position="5735"/>
    </location>
</feature>
<dbReference type="PROSITE" id="PS50825">
    <property type="entry name" value="HYR"/>
    <property type="match status" value="12"/>
</dbReference>
<sequence>MKKSEVRYVCKMCVGCLLFAILIFCASKRTNGSSLSLYAPNGEDMSQLVLTSGDNYQPFSNNSLNLDSASGSSGNESFLAIASEAGNSIHSRFEDLLINYHSEGNSLRLSPLVLALPPPPTATAASGTGYWDVASTWGGATIDDTYDLVVPSGATVTIRTNVTCASLTIQSGGTVIFENGSTLTVTGDLSNSGTLTAFSGSSITLSGNWINNGTFTSNSGTVLMTGAGKSVSGTSTTSFSTLQINAGSNVSSVISVSSSINIGSLVLTNGLLSITGGTTTISAINDIPQTAGLEVNGASAVLTTGNYTINNKGLIHIVQGIANFGTQSGNSVDTSVDGAFVVNGGEVNIAGRLHNSAGDGNYFLGTSYEVGLTITGGTINLATVGNGSSDTGSLDVTSAGYFDFSGGTINFIKSSSATRDIDLRIDTPSGNGTKSITGGSFVFGDSAGGEEFVVSSAIALTNLNSNNNTIVFESEAETDGSITLFANYNGLYTFQFDVGSGIILPVTIDLSGASFSAGSEITVTMIEGQDTNNANSSNYLNRYWTVTLTGITGYSYDLTAQYLDTDVVGGNEASLIEGTYNGTNWTNNGTVDDTNDQINITGLSSNLTSLSAFEAPTIVITNAEPVEICPGTSVQLLTSVTGASPYSYSWSPSTGLDDAGLANPTASPGSTTSYTVTVTDGNGLTASDGITVTVEDNEAPVADNATLADIIAQCEVTSLTAPTATDNCAGPISGTHDATLPITTQGTTVVTWTYNDGNGNSITQSQDVVIDDTTAPEVASCPSNISVGTDADVCEAVVTYTMPTFADNCDGSGLTGTLVSGLASGSAFPRGTTTVTYEYTDLANNGTATCSFTVTVSDDQAPEVASCPSNISVGTDADVCEAVVTYTMPTFADNCDGSGLTGILVSGLASGSAFPRGTTTVTYEYTDLANNGTATCSFTVTVNDNELPTISCPPSFTATGNSACTGAIVVVAPTYSDNCAVAGIDWEMTGTTTASGSGAIGAYTFGRGTTTISYTVTDVAGNENQCSYQITVPDLLTVTADVSDAIICNGDNLTLSATPLGGTSNYSYAWTGPNGFSSSLQNPVINSITTSATGTYSVTVTDTNGCTATSSVSTTVRPTPTATISGTTQVCQNASNPSVTISNPMALPVVVSYNINNGTTVTVNVGANSSAVISQPTSADGTFIYNLESVDYQSTPSCTQVLSGSATITVYPTPTVDPIATQIYCNNTSTPVMVLSGPVSGTSFTWTNSNPSIGLAASGSGNVPAFSTTNTTTGIISGTVTVTPTANGCPGTPLSYTINVNPTPTATISGGTTVCQGSTSPLITFTNPRPLPITVTYNINNGSSQQVNIAANSTSTVAAPTGTAGTFNYNLVSVGFQSAPNCVIALSGKATVVVNPLPVAVASPLSQAICSGEFNNPISLSSGTAGTSFTWTVAQTNVTGATAGSGNSISQALSTTGTSTGTVVYTITPTANTCPGSSITASVTVNPKPVVTVTPVSQTRCSNVTFANIVPTSATSGTTYDWIRDHTSDVSGMPASGTGTITGSLNNLTDAPITVSFIITPKANGCYGDPVTATVTVEPTPSIVNMSATICGSGTFTVSPVNGTDGVVPAGTTYTWAVQSVSSGVTGAAAGSGSTITGSLGNTTNTVQTVVYAVTPKFGDCSGSLFLVTVSVTPNPAITNMSTSICGSGTFTVTPVNGTNGVVPANTQYSWSAPSMSSGLTGGVAGSGSSISGTLVNNTNTAKTATYTVTPNSSGCAGTNFTVTVTVNPSPTIAPLTATVCSGESFSRTPVDGTNGIVPAGTTYTWSAPAVTGGITGGTAGSGASAISGTLTNPTSIVQTATYTVTPKAGSCTGAAFTLTVQVEPKPAVNPITETICSGDNFTISPADGTNGIVPTGTTYSWSAPTVTGSMTGGTSGSAASVISGTLVNPTNSSQTATYIVTPSAGSCDGTNFQLIVTVLPKPVLNTMTTSVCSGSSFSLTPANGTDGIIPSGTTYSWTTPTMLAGVTGGVAGSGSSIGGTLTNSTSSVQTVTYSVTPLTPTCTGDPQTVTVFVYPTPTATIAVNGPDLVCYNGVTYIRFTNPQDVAVTIAYTINGTTNASVDVAANSYTDVAATTNLAGTFNYNLSSIEYQTGPACSTSISGTATIAVEPVTTAVISRTPSGTICAGESVTFSAAIANAGTNPTYQWYLNGGAISGETGASFTSTTLNNTDKITLVVTTYDTPCPGTTTSNQLTMTVNPSVYPVVTIYESENDICAETDVSFEIFSLSGEGTSPTYEWYRNGTVVSTGASYSANDLADNDEVYLKVYSNETCAVNPGVSNTLTMNVSPNLPVSVSIAESDNPVCPGTPVTFTATPGNGGSNPGYQWKVNGVNQIAYTSTFTYTPADGDKVTVELTSNETCTSGNPATSNAITMSLKPDVPVTPGAITGTTAVCPGITGLTYSISDVTNATSYVWSVPTGWTIVSGQGSTSVTVIAGASGQNGNILVAASNDCGTSNDQLLAVTVGSLSVEPTGITVTNDDTCFGTNKTLTVTGGSLGTGANWEWFTGSCGGTSAGTGTSITVNPPAGTSTTYWVRASGDCNTTNCVNTTVTVSPAAPATPGAITGTTPVCPGTTNLTYSIVAVTDATSYTWTVPAGWTITGGHGTTSITATAGNAGQNGNITVTASNSCGTSSASTFAVVVNPNLPVSVSIDASANPLCSGTAVTMTATPTNGGSSPVYEWYVGGVPAGTNSPTYNFTPTNGQVVTAELTSNAFCATGSPATSNAVTLQVDSPITETPQTPTGDQSICSVASLLHYTVTPVTNATSYIWTLPSGWTITSGANTNDIYVTMPAGTSAGNYNISVQANNTCTTTASSENLQVAVGDYATADAGADQTICFTTSSVSIVGVSGGAAQKNKGIWSTSGTGTFGKVADYSTTYTPSSGDKTTGTVTLTWTTQDPAGSCDAASDFLILTIRPDLFATISGSTVICSGSSSDITFNANPNTVISYRIGAGATQTIAVGASGTATLNTGTLTANTTYTILSVDWAAAPSCPKTISGQSALITVDPAATVNAGGPYTICEGSPVTLAGSVGGGASSGTWSGGTGTFSPNNTTLTATYTPSAAEISAGFVTLTLTTNDPIGPCGAVSATATVIINQEATANAGADQNICEGSSATLAGSVGGGASSGTWSGGAGTFSPNNTTLTATYTPSAAEISAGFVTLTLTTDDPAGPCDAASSTMTITIDPVITVDAGGPDVTCQAASPSAITLTGATFSGGATSASWAIVSGSGTLSSTSATATPETVTFTPAANYSGTVVLSLTTDAPGVCPAVSDTRTIIVNPAPTAVAGGPDVTCQSAPPSAITLSGASIGGGATTGTWSVTSGSGTLSNTAATTSPATVTFTPAADYSGTVVLTLTTDAPGSCSPASVQRTIEVNPAATADAGSYSPICSNSSVTLNGSVGGGATTGTWSGGTTAGFNPSRNDLNAVYTPSAAEITAGSVILTLTTNDPSGPCTAASDQATITIYRAVAISSQPTNTGACVGNSADLTVVATGTGATYQWYKDGVLIPGATASTLHFASVSLDDDAGYYVVVSGTAPCSPVTSNTVTLNVDAAITISTQPVSLTRCIGTNVTFSVSASANGVPLNYQWYKKGTPDLAVGTNSSSYTITGVSSADAGDYFVVITGDAGFTCSSATSTAAVLTVTPNGTIGLNSGSASPTLCVNTPLTSISYLVGGSATGAILSGSLPAGLSSSYDGTTKLFTISGTPTAAGTYNYTVTTTGSPCSNPSLSGTITVDGVGTLSLAGGSAATSVCVNNPISTVSYSVGGNATGASVVWTPSTPAGITSGYNSTSKLFTISGTPTAPGSYSYTVTTSGSPCVNPSLSGTLNVTGDATIALASGNPNQTICIGVPIATISYTVGGTATDAVLSGDLPAGVAGSYSGSEYTISGTPTEPGSFNFEVIATGPCQSDSENGSITVDNYPDAGYISPDISTVCTTTNSGTLTLEGYSGNIIQWEQSFDGGNTWAVIPNTAGLSTYSFSDLANTALFSVLVGNTTCGNVYSSPARVTVIPAFTPEITVSGGNVCAGEPVTLTGNIDILPTGYSVISGGAFNVANPKGWTVYEDGIAIHPFPAAGDNRENGPWAETNGPKVFCGDIYDTSDNTKFSIANGDVNSWLETPIFSLPATMSSAELTFTHAYHLVSGSTAEIRLSTDGGENFDILLASYSGDLNVGNPNVINDVGVDMSAYIGMSNLQIRFIYDGVDCSVWAIDDIGLPTPPADVTYEWGPVQEIPGNSGETVVVLPPTTTQYTLTVYVAGCPGVATAVWVNVYEYPEITTQNSCVGGGTVTFTQQNAVTGGTWTVTGGGSITSEGVFTPTTAGCYEATYSTPSGDCSDTESFVVFPASPAPTVNSGCGPIVVTPPTNVDGFNIEYSFDGGATWGVNLPPTADNCAGYSIKTRYVTSALCGTTPANTTSVCAESPEVIRSLDATPPTFTTPADITISKNASCSYDASVAVTGDVTDEADNCSTGLNATYSDIVLPGACEGEVVITRYWTLVDDCGNSVTTYQTITVADNNQPPTFTVPNDITIYRDGDCNWDASVSKTGNVTDATDNCSTVLDISYADAVNETNPCNVIITRTWTVADDCGNSTVKNQLITVLDDIKPTITCPADVTNAADVGKCYATGINLGTAATSNGCTTVTVTNNAPSQFPVGLTVVTWTATDACGNSATCQQNVTIFDNEMPVITDCPDDQTVNADPGVCGANVTVEAPVATDPCGVFSIINNYNNTSDASGYYPVGETTVIWTVTDSHGNTSTCTQKITVIDNQDPYFTFCPNSVEEEIAADQCSKTNVTIGIPTYGDNCSADLSYELSGATTGTGTGLISSGQEFPIGVTTVVYTATDPAGHTATCTFTVTIIRLSIPPAVITCPADPAPVNASNGFCEAPVSPAAPTVNDPCATATYTITNNITGTASAAANYPVGSTDVIWTITDNSGKTTTCTQTVVVYDTQNPTITCQGDVEDLITNGGCDKVSSLVQDPAVSDNCPNPVLTYILTFEDGSTYNGNGSAAGYAFPVGKTRIDYTVTDASGLTATCSQTVWIKNLDAPQFSVDCSSAINVSADAGVGFCEATLTVPAPTISNPCNEVYSISNNSPYKTSDADASGTYPVGLTTVTWTISDASGNVYTCTQTVTITDTQAPTIVCPGNVEDLITNGGCDKVSASVGRPTFDDNCSVVKLTYTLSGATVGNSTAAGINYADGETFNVGLTTVTYTVTDASGLTATCSHTVWIKNLAAPQFSVDCSTAIDVSANAASGLCQATVSVPSPTISNPCNEAYSISNNSPYKTSDTDASGTYPVGVTTVTWTITDASGNVYTCEQDVEVIDNQIPTITCPANAVDEITNGGCDLVSDVVGQPTVADNCGIESLTYVLTGATTGTSLATGINYADGESFNVGVTTVTYTVTDIHGNKNTCSHTVWIKNLVAPQFSVNCSPANDVSANAASGLCEATVAVPSPTISNPCNEAFTITNDSPYRTSDTDASGTYPVGETIITWTITDASGNVYNCTQTVTITDTQAPTIACPDDVEDLITNGGCDMVSAAVGIPTYDDNCSVVKLTYALSGATVRNSVATGINFADGESFNVGETTVTYTATDASGLTATCSHTVWIKNLAAPQFSVDCSSASNVSANAETGLCIATVPVPGPSISNPCNEAYSVSNNSPYKTSDTDASGTYPVGATTFTWTITDASGNIYTCTQTVTIVDNQPPVWAQSMPADETVECDDLPALPASVTATDNCGNSVTVVYNESRTDGACPDTYTLTRTWTATDGYDNSVSHTQTITVEDNSLPVWAQLMPANVTVECDAIPAIPTIEATDACDPDVEVVFTEVNNATAGCGTITRSWTATDNCGNSISHIQTITVDDKTPPTLVGVPANVTVDCGAVPVPATVTATDVCDSDVPVSYVEVSNSVVNGCGTILRRWTATDNCGNSVSADQTITVDDTTPPTASNPTAINVECVADVPAPDVTVVTDEADNCTAAPVVAWVSDSDNGLTCPKTITRTYSVTDDCLNQITVTQTITVNDITPPVFAAAPGAVTVECRADVPVMTDLGWTDNCDGSGTVTGSDSSDGNTCPEIITRTWTYTDACGNTASTTQIITVDDTTPPTASNPTAINVECVADVPAPDVTVVTDEADNCTAAPVVAWVSDSDNGLTCPKTITRTYSVTDDCLNQITVTQTITVNDITPPVFAAAPGAVTVECRADVPVMTDLGWTDNCDGSGTVTGSDSSDGNTCPEIITRTWTYTDACGNNTSTSQTITVDDTTAPTVTALASLNLEGCSTADIVSALNASSLAYSTSVVTITQTQFNDEGGSASDNCKIASITYQDNVPVGSCPTVVTRTYTVYDACGNSTAVTQTITIDDTTKPTIVCPDVQTIPADWEENFGTVSLTDPEIADNCTAIEDLSVTWTMTGATTANGTGFITSPYQFNVGSTTVTYTVADACSNTENCSFTITITAKPEIDCAPDISEAAEVDKCSKTLDPGHPVLTAGAVPITWTWTIRDEGGNAVATGSEVRNDFSVPDISPNPYEFPVGVTTITWRAENFSGYDECTQTITIVDDQAPVLTQPDPFEDCVHQVVTAAYYDPVLGLVADRPEYFLFEIGDLDLDLDPSLFDDNCNQGCTYEVHWRITFADGTTIPADGTYEVGQPSDYDSDIQFPGDGVNYTNVVHTITYWIVDCEGNTSAPQETTITITPRPRIQLQN</sequence>
<dbReference type="Gene3D" id="2.60.40.10">
    <property type="entry name" value="Immunoglobulins"/>
    <property type="match status" value="10"/>
</dbReference>
<dbReference type="InterPro" id="IPR035986">
    <property type="entry name" value="PKD_dom_sf"/>
</dbReference>
<dbReference type="PANTHER" id="PTHR24273">
    <property type="entry name" value="FI04643P-RELATED"/>
    <property type="match status" value="1"/>
</dbReference>
<dbReference type="Proteomes" id="UP000283387">
    <property type="component" value="Unassembled WGS sequence"/>
</dbReference>
<keyword evidence="5" id="KW-1185">Reference proteome</keyword>
<dbReference type="InterPro" id="IPR057078">
    <property type="entry name" value="HYR-4C"/>
</dbReference>
<dbReference type="Pfam" id="PF23237">
    <property type="entry name" value="HYR_4C"/>
    <property type="match status" value="3"/>
</dbReference>
<dbReference type="Pfam" id="PF19081">
    <property type="entry name" value="Ig_7"/>
    <property type="match status" value="1"/>
</dbReference>
<evidence type="ECO:0000259" key="3">
    <source>
        <dbReference type="PROSITE" id="PS50835"/>
    </source>
</evidence>
<dbReference type="InterPro" id="IPR036179">
    <property type="entry name" value="Ig-like_dom_sf"/>
</dbReference>
<evidence type="ECO:0000256" key="1">
    <source>
        <dbReference type="ARBA" id="ARBA00022737"/>
    </source>
</evidence>
<organism evidence="4 5">
    <name type="scientific">Mangrovibacterium diazotrophicum</name>
    <dbReference type="NCBI Taxonomy" id="1261403"/>
    <lineage>
        <taxon>Bacteria</taxon>
        <taxon>Pseudomonadati</taxon>
        <taxon>Bacteroidota</taxon>
        <taxon>Bacteroidia</taxon>
        <taxon>Marinilabiliales</taxon>
        <taxon>Prolixibacteraceae</taxon>
        <taxon>Mangrovibacterium</taxon>
    </lineage>
</organism>
<dbReference type="InterPro" id="IPR045828">
    <property type="entry name" value="PKD_Bacteroidetes"/>
</dbReference>
<dbReference type="InterPro" id="IPR044023">
    <property type="entry name" value="Ig_7"/>
</dbReference>
<feature type="domain" description="Ig-like" evidence="3">
    <location>
        <begin position="3580"/>
        <end position="3681"/>
    </location>
</feature>
<feature type="domain" description="HYR" evidence="2">
    <location>
        <begin position="4986"/>
        <end position="5079"/>
    </location>
</feature>
<reference evidence="4 5" key="1">
    <citation type="submission" date="2018-09" db="EMBL/GenBank/DDBJ databases">
        <title>Genomic Encyclopedia of Archaeal and Bacterial Type Strains, Phase II (KMG-II): from individual species to whole genera.</title>
        <authorList>
            <person name="Goeker M."/>
        </authorList>
    </citation>
    <scope>NUCLEOTIDE SEQUENCE [LARGE SCALE GENOMIC DNA]</scope>
    <source>
        <strain evidence="4 5">DSM 27148</strain>
    </source>
</reference>
<feature type="domain" description="HYR" evidence="2">
    <location>
        <begin position="5170"/>
        <end position="5267"/>
    </location>
</feature>
<dbReference type="PROSITE" id="PS50835">
    <property type="entry name" value="IG_LIKE"/>
    <property type="match status" value="1"/>
</dbReference>
<dbReference type="Pfam" id="PF13927">
    <property type="entry name" value="Ig_3"/>
    <property type="match status" value="1"/>
</dbReference>
<feature type="domain" description="HYR" evidence="2">
    <location>
        <begin position="771"/>
        <end position="856"/>
    </location>
</feature>
<feature type="domain" description="HYR" evidence="2">
    <location>
        <begin position="5358"/>
        <end position="5455"/>
    </location>
</feature>
<feature type="domain" description="HYR" evidence="2">
    <location>
        <begin position="4897"/>
        <end position="4985"/>
    </location>
</feature>
<dbReference type="PANTHER" id="PTHR24273:SF32">
    <property type="entry name" value="HYALIN"/>
    <property type="match status" value="1"/>
</dbReference>
<keyword evidence="1" id="KW-0677">Repeat</keyword>
<evidence type="ECO:0000313" key="4">
    <source>
        <dbReference type="EMBL" id="RKD91794.1"/>
    </source>
</evidence>
<feature type="domain" description="HYR" evidence="2">
    <location>
        <begin position="4804"/>
        <end position="4896"/>
    </location>
</feature>
<accession>A0A419W8L8</accession>
<proteinExistence type="predicted"/>
<dbReference type="OrthoDB" id="993885at2"/>
<gene>
    <name evidence="4" type="ORF">BC643_2160</name>
</gene>
<feature type="domain" description="HYR" evidence="2">
    <location>
        <begin position="4717"/>
        <end position="4803"/>
    </location>
</feature>
<dbReference type="Pfam" id="PF02494">
    <property type="entry name" value="HYR"/>
    <property type="match status" value="11"/>
</dbReference>
<dbReference type="InterPro" id="IPR007110">
    <property type="entry name" value="Ig-like_dom"/>
</dbReference>
<protein>
    <submittedName>
        <fullName evidence="4">HYR domain-containing protein</fullName>
    </submittedName>
</protein>
<name>A0A419W8L8_9BACT</name>
<feature type="domain" description="HYR" evidence="2">
    <location>
        <begin position="857"/>
        <end position="944"/>
    </location>
</feature>
<feature type="domain" description="HYR" evidence="2">
    <location>
        <begin position="6388"/>
        <end position="6485"/>
    </location>
</feature>
<evidence type="ECO:0000259" key="2">
    <source>
        <dbReference type="PROSITE" id="PS50825"/>
    </source>
</evidence>
<dbReference type="InterPro" id="IPR003599">
    <property type="entry name" value="Ig_sub"/>
</dbReference>
<evidence type="ECO:0000313" key="5">
    <source>
        <dbReference type="Proteomes" id="UP000283387"/>
    </source>
</evidence>
<dbReference type="InterPro" id="IPR013783">
    <property type="entry name" value="Ig-like_fold"/>
</dbReference>
<feature type="domain" description="HYR" evidence="2">
    <location>
        <begin position="945"/>
        <end position="1034"/>
    </location>
</feature>
<dbReference type="EMBL" id="RAPN01000001">
    <property type="protein sequence ID" value="RKD91794.1"/>
    <property type="molecule type" value="Genomic_DNA"/>
</dbReference>
<dbReference type="SUPFAM" id="SSF48726">
    <property type="entry name" value="Immunoglobulin"/>
    <property type="match status" value="2"/>
</dbReference>
<dbReference type="InterPro" id="IPR045829">
    <property type="entry name" value="PKD_6"/>
</dbReference>
<feature type="domain" description="HYR" evidence="2">
    <location>
        <begin position="5546"/>
        <end position="5643"/>
    </location>
</feature>
<dbReference type="InterPro" id="IPR003410">
    <property type="entry name" value="HYR_dom"/>
</dbReference>